<dbReference type="Gene3D" id="1.10.606.10">
    <property type="entry name" value="Vanadium-containing Chloroperoxidase, domain 2"/>
    <property type="match status" value="1"/>
</dbReference>
<evidence type="ECO:0000313" key="2">
    <source>
        <dbReference type="EMBL" id="CAF3341883.1"/>
    </source>
</evidence>
<dbReference type="GO" id="GO:0004601">
    <property type="term" value="F:peroxidase activity"/>
    <property type="evidence" value="ECO:0007669"/>
    <property type="project" value="InterPro"/>
</dbReference>
<gene>
    <name evidence="2" type="ORF">GRG538_LOCUS4701</name>
    <name evidence="3" type="ORF">HFQ381_LOCUS27823</name>
    <name evidence="1" type="ORF">LUA448_LOCUS6624</name>
    <name evidence="4" type="ORF">QYT958_LOCUS28604</name>
</gene>
<evidence type="ECO:0000313" key="1">
    <source>
        <dbReference type="EMBL" id="CAF3282390.1"/>
    </source>
</evidence>
<dbReference type="EMBL" id="CAJNYT010000281">
    <property type="protein sequence ID" value="CAF3341883.1"/>
    <property type="molecule type" value="Genomic_DNA"/>
</dbReference>
<accession>A0A817VHW0</accession>
<dbReference type="InterPro" id="IPR052559">
    <property type="entry name" value="V-haloperoxidase"/>
</dbReference>
<dbReference type="Proteomes" id="UP000663872">
    <property type="component" value="Unassembled WGS sequence"/>
</dbReference>
<proteinExistence type="predicted"/>
<dbReference type="InterPro" id="IPR036938">
    <property type="entry name" value="PAP2/HPO_sf"/>
</dbReference>
<dbReference type="EMBL" id="CAJOBR010007866">
    <property type="protein sequence ID" value="CAF4870391.1"/>
    <property type="molecule type" value="Genomic_DNA"/>
</dbReference>
<dbReference type="Proteomes" id="UP000663848">
    <property type="component" value="Unassembled WGS sequence"/>
</dbReference>
<organism evidence="2 5">
    <name type="scientific">Rotaria socialis</name>
    <dbReference type="NCBI Taxonomy" id="392032"/>
    <lineage>
        <taxon>Eukaryota</taxon>
        <taxon>Metazoa</taxon>
        <taxon>Spiralia</taxon>
        <taxon>Gnathifera</taxon>
        <taxon>Rotifera</taxon>
        <taxon>Eurotatoria</taxon>
        <taxon>Bdelloidea</taxon>
        <taxon>Philodinida</taxon>
        <taxon>Philodinidae</taxon>
        <taxon>Rotaria</taxon>
    </lineage>
</organism>
<dbReference type="Proteomes" id="UP000663833">
    <property type="component" value="Unassembled WGS sequence"/>
</dbReference>
<dbReference type="PANTHER" id="PTHR34599">
    <property type="entry name" value="PEROXIDASE-RELATED"/>
    <property type="match status" value="1"/>
</dbReference>
<dbReference type="Proteomes" id="UP000663851">
    <property type="component" value="Unassembled WGS sequence"/>
</dbReference>
<dbReference type="EMBL" id="CAJNYD010000635">
    <property type="protein sequence ID" value="CAF3282390.1"/>
    <property type="molecule type" value="Genomic_DNA"/>
</dbReference>
<protein>
    <submittedName>
        <fullName evidence="2">Uncharacterized protein</fullName>
    </submittedName>
</protein>
<dbReference type="AlphaFoldDB" id="A0A817VHW0"/>
<dbReference type="SUPFAM" id="SSF48317">
    <property type="entry name" value="Acid phosphatase/Vanadium-dependent haloperoxidase"/>
    <property type="match status" value="1"/>
</dbReference>
<dbReference type="InterPro" id="IPR016119">
    <property type="entry name" value="Br/Cl_peroxidase_C"/>
</dbReference>
<evidence type="ECO:0000313" key="5">
    <source>
        <dbReference type="Proteomes" id="UP000663872"/>
    </source>
</evidence>
<reference evidence="2" key="1">
    <citation type="submission" date="2021-02" db="EMBL/GenBank/DDBJ databases">
        <authorList>
            <person name="Nowell W R."/>
        </authorList>
    </citation>
    <scope>NUCLEOTIDE SEQUENCE</scope>
</reference>
<name>A0A817VHW0_9BILA</name>
<dbReference type="EMBL" id="CAJOBO010003732">
    <property type="protein sequence ID" value="CAF4501750.1"/>
    <property type="molecule type" value="Genomic_DNA"/>
</dbReference>
<dbReference type="CDD" id="cd03398">
    <property type="entry name" value="PAP2_haloperoxidase"/>
    <property type="match status" value="1"/>
</dbReference>
<dbReference type="PANTHER" id="PTHR34599:SF1">
    <property type="entry name" value="PHOSPHATIDIC ACID PHOSPHATASE TYPE 2_HALOPEROXIDASE DOMAIN-CONTAINING PROTEIN"/>
    <property type="match status" value="1"/>
</dbReference>
<evidence type="ECO:0000313" key="4">
    <source>
        <dbReference type="EMBL" id="CAF4870391.1"/>
    </source>
</evidence>
<sequence length="325" mass="37007">MSPRSGMSRGVTTGQLIASHILDTTKSGRSENRIVYTSINEQGYHQPDPSHPNQGYLTPHWRNLKPFLLDVGSQFRASDIVRETPATRLLFLSSMLYMNDFNEVRAFGARVSVNRTSDQTEIGSFWTYDGAPKLGVPPRLCNQIVRVIALQQSNSLEDNARLFALVNYVMSDAGIVVWGSKYDYSLWRPIVGIRQITTSNVVDHNWQPLGAPTNGIGDNFTQEFLSYVSGHATFGSAVFYILCRFYDADDISFEFQSDEYNGKTVDSITRRARPMRIRRYRSFTEADTENFLSQIYLGVHWRIDQEEGQFMDQKVGSFVFDQLSQ</sequence>
<comment type="caution">
    <text evidence="2">The sequence shown here is derived from an EMBL/GenBank/DDBJ whole genome shotgun (WGS) entry which is preliminary data.</text>
</comment>
<evidence type="ECO:0000313" key="3">
    <source>
        <dbReference type="EMBL" id="CAF4501750.1"/>
    </source>
</evidence>